<dbReference type="EMBL" id="PDHS01000074">
    <property type="protein sequence ID" value="MQM29659.1"/>
    <property type="molecule type" value="Genomic_DNA"/>
</dbReference>
<gene>
    <name evidence="1" type="ORF">CRU78_03560</name>
</gene>
<comment type="caution">
    <text evidence="1">The sequence shown here is derived from an EMBL/GenBank/DDBJ whole genome shotgun (WGS) entry which is preliminary data.</text>
</comment>
<name>A0A6A7RQQ5_9PROT</name>
<dbReference type="Proteomes" id="UP000342300">
    <property type="component" value="Unassembled WGS sequence"/>
</dbReference>
<sequence length="71" mass="7866">MIRGGREVRRRARAYRLSLVNCAALAHRTSDVSQIISAQLAEDFGSGMAKHGFSAIVWQVVVVQQDMYLSS</sequence>
<evidence type="ECO:0000313" key="2">
    <source>
        <dbReference type="Proteomes" id="UP000342300"/>
    </source>
</evidence>
<reference evidence="1 2" key="1">
    <citation type="submission" date="2017-09" db="EMBL/GenBank/DDBJ databases">
        <title>Metagenomic Analysis Reveals Denitrifying Candidatus Accumulibacter and Flanking Population as a Source of N2O.</title>
        <authorList>
            <person name="Gao H."/>
            <person name="Mao Y."/>
            <person name="Zhao X."/>
            <person name="Liu W.-T."/>
            <person name="Zhang T."/>
            <person name="Wells G."/>
        </authorList>
    </citation>
    <scope>NUCLEOTIDE SEQUENCE [LARGE SCALE GENOMIC DNA]</scope>
    <source>
        <strain evidence="1">CANDO_2_IC</strain>
    </source>
</reference>
<organism evidence="1 2">
    <name type="scientific">Candidatus Accumulibacter phosphatis</name>
    <dbReference type="NCBI Taxonomy" id="327160"/>
    <lineage>
        <taxon>Bacteria</taxon>
        <taxon>Pseudomonadati</taxon>
        <taxon>Pseudomonadota</taxon>
        <taxon>Betaproteobacteria</taxon>
        <taxon>Candidatus Accumulibacter</taxon>
    </lineage>
</organism>
<dbReference type="AlphaFoldDB" id="A0A6A7RQQ5"/>
<accession>A0A6A7RQQ5</accession>
<proteinExistence type="predicted"/>
<evidence type="ECO:0000313" key="1">
    <source>
        <dbReference type="EMBL" id="MQM29659.1"/>
    </source>
</evidence>
<protein>
    <submittedName>
        <fullName evidence="1">Uncharacterized protein</fullName>
    </submittedName>
</protein>